<evidence type="ECO:0000313" key="1">
    <source>
        <dbReference type="EMBL" id="GFE66368.1"/>
    </source>
</evidence>
<name>A0A6N6JM66_9RHOB</name>
<reference evidence="1 2" key="1">
    <citation type="submission" date="2019-12" db="EMBL/GenBank/DDBJ databases">
        <title>Litoreibacter badius sp. nov., a novel bacteriochlorophyll a-containing bacterium in the genus Litoreibacter.</title>
        <authorList>
            <person name="Kanamuro M."/>
            <person name="Takabe Y."/>
            <person name="Mori K."/>
            <person name="Takaichi S."/>
            <person name="Hanada S."/>
        </authorList>
    </citation>
    <scope>NUCLEOTIDE SEQUENCE [LARGE SCALE GENOMIC DNA]</scope>
    <source>
        <strain evidence="1 2">K6</strain>
    </source>
</reference>
<dbReference type="EMBL" id="BLJE01000004">
    <property type="protein sequence ID" value="GFE66368.1"/>
    <property type="molecule type" value="Genomic_DNA"/>
</dbReference>
<keyword evidence="2" id="KW-1185">Reference proteome</keyword>
<gene>
    <name evidence="1" type="ORF">KIN_34420</name>
</gene>
<protein>
    <submittedName>
        <fullName evidence="1">Uncharacterized protein</fullName>
    </submittedName>
</protein>
<evidence type="ECO:0000313" key="2">
    <source>
        <dbReference type="Proteomes" id="UP000436822"/>
    </source>
</evidence>
<sequence>MFELQTNTPTIDAQRKAHEARAAAFTGLFRMVPRLVSSLRHSG</sequence>
<dbReference type="AlphaFoldDB" id="A0A6N6JM66"/>
<accession>A0A6N6JM66</accession>
<dbReference type="RefSeq" id="WP_279285282.1">
    <property type="nucleotide sequence ID" value="NZ_BLJE01000004.1"/>
</dbReference>
<dbReference type="Proteomes" id="UP000436822">
    <property type="component" value="Unassembled WGS sequence"/>
</dbReference>
<proteinExistence type="predicted"/>
<organism evidence="1 2">
    <name type="scientific">Litoreibacter roseus</name>
    <dbReference type="NCBI Taxonomy" id="2601869"/>
    <lineage>
        <taxon>Bacteria</taxon>
        <taxon>Pseudomonadati</taxon>
        <taxon>Pseudomonadota</taxon>
        <taxon>Alphaproteobacteria</taxon>
        <taxon>Rhodobacterales</taxon>
        <taxon>Roseobacteraceae</taxon>
        <taxon>Litoreibacter</taxon>
    </lineage>
</organism>
<comment type="caution">
    <text evidence="1">The sequence shown here is derived from an EMBL/GenBank/DDBJ whole genome shotgun (WGS) entry which is preliminary data.</text>
</comment>